<comment type="subunit">
    <text evidence="10">Forms a cyclic heterotetrameric complex composed of two molecules of XerC and two molecules of XerD.</text>
</comment>
<evidence type="ECO:0000256" key="3">
    <source>
        <dbReference type="ARBA" id="ARBA00022490"/>
    </source>
</evidence>
<evidence type="ECO:0000256" key="11">
    <source>
        <dbReference type="NCBIfam" id="TIGR02224"/>
    </source>
</evidence>
<evidence type="ECO:0000256" key="6">
    <source>
        <dbReference type="ARBA" id="ARBA00022908"/>
    </source>
</evidence>
<keyword evidence="5 10" id="KW-0159">Chromosome partition</keyword>
<dbReference type="PROSITE" id="PS51900">
    <property type="entry name" value="CB"/>
    <property type="match status" value="1"/>
</dbReference>
<keyword evidence="6 10" id="KW-0229">DNA integration</keyword>
<dbReference type="InterPro" id="IPR011010">
    <property type="entry name" value="DNA_brk_join_enz"/>
</dbReference>
<dbReference type="InterPro" id="IPR004107">
    <property type="entry name" value="Integrase_SAM-like_N"/>
</dbReference>
<keyword evidence="8 10" id="KW-0233">DNA recombination</keyword>
<dbReference type="SUPFAM" id="SSF56349">
    <property type="entry name" value="DNA breaking-rejoining enzymes"/>
    <property type="match status" value="1"/>
</dbReference>
<dbReference type="GO" id="GO:0007059">
    <property type="term" value="P:chromosome segregation"/>
    <property type="evidence" value="ECO:0007669"/>
    <property type="project" value="UniProtKB-UniRule"/>
</dbReference>
<dbReference type="PROSITE" id="PS51898">
    <property type="entry name" value="TYR_RECOMBINASE"/>
    <property type="match status" value="1"/>
</dbReference>
<dbReference type="Gene3D" id="1.10.443.10">
    <property type="entry name" value="Intergrase catalytic core"/>
    <property type="match status" value="1"/>
</dbReference>
<feature type="active site" evidence="10">
    <location>
        <position position="247"/>
    </location>
</feature>
<evidence type="ECO:0000256" key="8">
    <source>
        <dbReference type="ARBA" id="ARBA00023172"/>
    </source>
</evidence>
<evidence type="ECO:0000313" key="15">
    <source>
        <dbReference type="Proteomes" id="UP000199433"/>
    </source>
</evidence>
<feature type="active site" evidence="10">
    <location>
        <position position="147"/>
    </location>
</feature>
<dbReference type="InterPro" id="IPR044068">
    <property type="entry name" value="CB"/>
</dbReference>
<feature type="active site" description="O-(3'-phospho-DNA)-tyrosine intermediate" evidence="10">
    <location>
        <position position="279"/>
    </location>
</feature>
<dbReference type="InterPro" id="IPR050090">
    <property type="entry name" value="Tyrosine_recombinase_XerCD"/>
</dbReference>
<dbReference type="GO" id="GO:0003677">
    <property type="term" value="F:DNA binding"/>
    <property type="evidence" value="ECO:0007669"/>
    <property type="project" value="UniProtKB-UniRule"/>
</dbReference>
<keyword evidence="7 10" id="KW-0238">DNA-binding</keyword>
<dbReference type="PANTHER" id="PTHR30349:SF77">
    <property type="entry name" value="TYROSINE RECOMBINASE XERC"/>
    <property type="match status" value="1"/>
</dbReference>
<dbReference type="AlphaFoldDB" id="A0A1G9DR40"/>
<dbReference type="EMBL" id="FNFK01000048">
    <property type="protein sequence ID" value="SDK66295.1"/>
    <property type="molecule type" value="Genomic_DNA"/>
</dbReference>
<dbReference type="InterPro" id="IPR010998">
    <property type="entry name" value="Integrase_recombinase_N"/>
</dbReference>
<dbReference type="InterPro" id="IPR023009">
    <property type="entry name" value="Tyrosine_recombinase_XerC/XerD"/>
</dbReference>
<evidence type="ECO:0000259" key="12">
    <source>
        <dbReference type="PROSITE" id="PS51898"/>
    </source>
</evidence>
<evidence type="ECO:0000256" key="5">
    <source>
        <dbReference type="ARBA" id="ARBA00022829"/>
    </source>
</evidence>
<dbReference type="InterPro" id="IPR013762">
    <property type="entry name" value="Integrase-like_cat_sf"/>
</dbReference>
<dbReference type="OrthoDB" id="9801717at2"/>
<dbReference type="GO" id="GO:0005737">
    <property type="term" value="C:cytoplasm"/>
    <property type="evidence" value="ECO:0007669"/>
    <property type="project" value="UniProtKB-SubCell"/>
</dbReference>
<reference evidence="15" key="1">
    <citation type="submission" date="2016-10" db="EMBL/GenBank/DDBJ databases">
        <authorList>
            <person name="Varghese N."/>
            <person name="Submissions S."/>
        </authorList>
    </citation>
    <scope>NUCLEOTIDE SEQUENCE [LARGE SCALE GENOMIC DNA]</scope>
    <source>
        <strain evidence="15">DSM 19181</strain>
    </source>
</reference>
<comment type="similarity">
    <text evidence="2 10">Belongs to the 'phage' integrase family. XerC subfamily.</text>
</comment>
<dbReference type="GO" id="GO:0051301">
    <property type="term" value="P:cell division"/>
    <property type="evidence" value="ECO:0007669"/>
    <property type="project" value="UniProtKB-UniRule"/>
</dbReference>
<feature type="domain" description="Core-binding (CB)" evidence="13">
    <location>
        <begin position="1"/>
        <end position="86"/>
    </location>
</feature>
<feature type="active site" evidence="10">
    <location>
        <position position="171"/>
    </location>
</feature>
<dbReference type="HAMAP" id="MF_01808">
    <property type="entry name" value="Recomb_XerC_XerD"/>
    <property type="match status" value="1"/>
</dbReference>
<keyword evidence="9 10" id="KW-0131">Cell cycle</keyword>
<evidence type="ECO:0000256" key="2">
    <source>
        <dbReference type="ARBA" id="ARBA00006657"/>
    </source>
</evidence>
<feature type="active site" evidence="10">
    <location>
        <position position="270"/>
    </location>
</feature>
<protein>
    <recommendedName>
        <fullName evidence="10 11">Tyrosine recombinase XerC</fullName>
    </recommendedName>
</protein>
<comment type="function">
    <text evidence="10">Site-specific tyrosine recombinase, which acts by catalyzing the cutting and rejoining of the recombining DNA molecules. The XerC-XerD complex is essential to convert dimers of the bacterial chromosome into monomers to permit their segregation at cell division. It also contributes to the segregational stability of plasmids.</text>
</comment>
<organism evidence="14 15">
    <name type="scientific">Alkalibacterium thalassium</name>
    <dbReference type="NCBI Taxonomy" id="426701"/>
    <lineage>
        <taxon>Bacteria</taxon>
        <taxon>Bacillati</taxon>
        <taxon>Bacillota</taxon>
        <taxon>Bacilli</taxon>
        <taxon>Lactobacillales</taxon>
        <taxon>Carnobacteriaceae</taxon>
        <taxon>Alkalibacterium</taxon>
    </lineage>
</organism>
<dbReference type="GO" id="GO:0009037">
    <property type="term" value="F:tyrosine-based site-specific recombinase activity"/>
    <property type="evidence" value="ECO:0007669"/>
    <property type="project" value="UniProtKB-UniRule"/>
</dbReference>
<dbReference type="GO" id="GO:0006313">
    <property type="term" value="P:DNA transposition"/>
    <property type="evidence" value="ECO:0007669"/>
    <property type="project" value="UniProtKB-UniRule"/>
</dbReference>
<name>A0A1G9DR40_9LACT</name>
<evidence type="ECO:0000256" key="9">
    <source>
        <dbReference type="ARBA" id="ARBA00023306"/>
    </source>
</evidence>
<comment type="subcellular location">
    <subcellularLocation>
        <location evidence="1 10">Cytoplasm</location>
    </subcellularLocation>
</comment>
<evidence type="ECO:0000259" key="13">
    <source>
        <dbReference type="PROSITE" id="PS51900"/>
    </source>
</evidence>
<keyword evidence="4 10" id="KW-0132">Cell division</keyword>
<dbReference type="STRING" id="426701.SAMN04488098_10488"/>
<sequence>MTKKWLNLFSDYLNNERHYSEHTNQAYIDDIKAFTVFLSETGEADLLAVELSDARIYLSYLTDRKYSRASISRKISSLRAFYQFLLNNEIVSDNPFSYLHVKKRGSRLPTFFYEKEMDALFKAAEGDTPLDYRNQALLELLYGTGIRVSECQGIQVDDVDFTMGMLFVKGKGNRERYIPFGHYAGEAMKAYLVSGREVLMTRYNKTHDHLFVNHHGEPITQNGIHFVLTQLIKESSLTNKISPHMLRHTFATHLLNNGADIRTVQELLGHKSLSSTQVYTHVTTEHLQKDYNAFHPRA</sequence>
<feature type="active site" evidence="10">
    <location>
        <position position="244"/>
    </location>
</feature>
<dbReference type="NCBIfam" id="NF001399">
    <property type="entry name" value="PRK00283.1"/>
    <property type="match status" value="1"/>
</dbReference>
<accession>A0A1G9DR40</accession>
<dbReference type="PANTHER" id="PTHR30349">
    <property type="entry name" value="PHAGE INTEGRASE-RELATED"/>
    <property type="match status" value="1"/>
</dbReference>
<dbReference type="NCBIfam" id="TIGR02224">
    <property type="entry name" value="recomb_XerC"/>
    <property type="match status" value="1"/>
</dbReference>
<gene>
    <name evidence="10" type="primary">xerC</name>
    <name evidence="14" type="ORF">SAMN04488098_10488</name>
</gene>
<dbReference type="Pfam" id="PF02899">
    <property type="entry name" value="Phage_int_SAM_1"/>
    <property type="match status" value="1"/>
</dbReference>
<evidence type="ECO:0000313" key="14">
    <source>
        <dbReference type="EMBL" id="SDK66295.1"/>
    </source>
</evidence>
<dbReference type="InterPro" id="IPR011931">
    <property type="entry name" value="Recomb_XerC"/>
</dbReference>
<keyword evidence="3 10" id="KW-0963">Cytoplasm</keyword>
<feature type="domain" description="Tyr recombinase" evidence="12">
    <location>
        <begin position="107"/>
        <end position="292"/>
    </location>
</feature>
<proteinExistence type="inferred from homology"/>
<evidence type="ECO:0000256" key="7">
    <source>
        <dbReference type="ARBA" id="ARBA00023125"/>
    </source>
</evidence>
<dbReference type="CDD" id="cd00798">
    <property type="entry name" value="INT_XerDC_C"/>
    <property type="match status" value="1"/>
</dbReference>
<dbReference type="RefSeq" id="WP_091268305.1">
    <property type="nucleotide sequence ID" value="NZ_FNFK01000048.1"/>
</dbReference>
<evidence type="ECO:0000256" key="10">
    <source>
        <dbReference type="HAMAP-Rule" id="MF_01808"/>
    </source>
</evidence>
<dbReference type="Proteomes" id="UP000199433">
    <property type="component" value="Unassembled WGS sequence"/>
</dbReference>
<evidence type="ECO:0000256" key="1">
    <source>
        <dbReference type="ARBA" id="ARBA00004496"/>
    </source>
</evidence>
<keyword evidence="15" id="KW-1185">Reference proteome</keyword>
<dbReference type="InterPro" id="IPR002104">
    <property type="entry name" value="Integrase_catalytic"/>
</dbReference>
<dbReference type="Pfam" id="PF00589">
    <property type="entry name" value="Phage_integrase"/>
    <property type="match status" value="1"/>
</dbReference>
<dbReference type="Gene3D" id="1.10.150.130">
    <property type="match status" value="1"/>
</dbReference>
<evidence type="ECO:0000256" key="4">
    <source>
        <dbReference type="ARBA" id="ARBA00022618"/>
    </source>
</evidence>